<feature type="compositionally biased region" description="Basic and acidic residues" evidence="1">
    <location>
        <begin position="1"/>
        <end position="10"/>
    </location>
</feature>
<dbReference type="PANTHER" id="PTHR12854:SF7">
    <property type="entry name" value="ATAXIN-2 HOMOLOG"/>
    <property type="match status" value="1"/>
</dbReference>
<feature type="compositionally biased region" description="Polar residues" evidence="1">
    <location>
        <begin position="93"/>
        <end position="105"/>
    </location>
</feature>
<feature type="region of interest" description="Disordered" evidence="1">
    <location>
        <begin position="308"/>
        <end position="368"/>
    </location>
</feature>
<feature type="region of interest" description="Disordered" evidence="1">
    <location>
        <begin position="150"/>
        <end position="175"/>
    </location>
</feature>
<dbReference type="SMART" id="SM01272">
    <property type="entry name" value="LsmAD"/>
    <property type="match status" value="1"/>
</dbReference>
<proteinExistence type="predicted"/>
<feature type="compositionally biased region" description="Polar residues" evidence="1">
    <location>
        <begin position="32"/>
        <end position="42"/>
    </location>
</feature>
<feature type="compositionally biased region" description="Basic and acidic residues" evidence="1">
    <location>
        <begin position="702"/>
        <end position="718"/>
    </location>
</feature>
<organism evidence="3 4">
    <name type="scientific">Hyaloscypha bicolor E</name>
    <dbReference type="NCBI Taxonomy" id="1095630"/>
    <lineage>
        <taxon>Eukaryota</taxon>
        <taxon>Fungi</taxon>
        <taxon>Dikarya</taxon>
        <taxon>Ascomycota</taxon>
        <taxon>Pezizomycotina</taxon>
        <taxon>Leotiomycetes</taxon>
        <taxon>Helotiales</taxon>
        <taxon>Hyaloscyphaceae</taxon>
        <taxon>Hyaloscypha</taxon>
        <taxon>Hyaloscypha bicolor</taxon>
    </lineage>
</organism>
<dbReference type="STRING" id="1095630.A0A2J6TSM8"/>
<reference evidence="3 4" key="1">
    <citation type="submission" date="2016-04" db="EMBL/GenBank/DDBJ databases">
        <title>A degradative enzymes factory behind the ericoid mycorrhizal symbiosis.</title>
        <authorList>
            <consortium name="DOE Joint Genome Institute"/>
            <person name="Martino E."/>
            <person name="Morin E."/>
            <person name="Grelet G."/>
            <person name="Kuo A."/>
            <person name="Kohler A."/>
            <person name="Daghino S."/>
            <person name="Barry K."/>
            <person name="Choi C."/>
            <person name="Cichocki N."/>
            <person name="Clum A."/>
            <person name="Copeland A."/>
            <person name="Hainaut M."/>
            <person name="Haridas S."/>
            <person name="Labutti K."/>
            <person name="Lindquist E."/>
            <person name="Lipzen A."/>
            <person name="Khouja H.-R."/>
            <person name="Murat C."/>
            <person name="Ohm R."/>
            <person name="Olson A."/>
            <person name="Spatafora J."/>
            <person name="Veneault-Fourrey C."/>
            <person name="Henrissat B."/>
            <person name="Grigoriev I."/>
            <person name="Martin F."/>
            <person name="Perotto S."/>
        </authorList>
    </citation>
    <scope>NUCLEOTIDE SEQUENCE [LARGE SCALE GENOMIC DNA]</scope>
    <source>
        <strain evidence="3 4">E</strain>
    </source>
</reference>
<evidence type="ECO:0000313" key="4">
    <source>
        <dbReference type="Proteomes" id="UP000235371"/>
    </source>
</evidence>
<feature type="region of interest" description="Disordered" evidence="1">
    <location>
        <begin position="1"/>
        <end position="80"/>
    </location>
</feature>
<dbReference type="Proteomes" id="UP000235371">
    <property type="component" value="Unassembled WGS sequence"/>
</dbReference>
<feature type="region of interest" description="Disordered" evidence="1">
    <location>
        <begin position="410"/>
        <end position="433"/>
    </location>
</feature>
<dbReference type="AlphaFoldDB" id="A0A2J6TSM8"/>
<dbReference type="GO" id="GO:0034063">
    <property type="term" value="P:stress granule assembly"/>
    <property type="evidence" value="ECO:0007669"/>
    <property type="project" value="TreeGrafter"/>
</dbReference>
<feature type="compositionally biased region" description="Pro residues" evidence="1">
    <location>
        <begin position="111"/>
        <end position="127"/>
    </location>
</feature>
<dbReference type="PANTHER" id="PTHR12854">
    <property type="entry name" value="ATAXIN 2-RELATED"/>
    <property type="match status" value="1"/>
</dbReference>
<feature type="compositionally biased region" description="Basic and acidic residues" evidence="1">
    <location>
        <begin position="236"/>
        <end position="245"/>
    </location>
</feature>
<dbReference type="InterPro" id="IPR045117">
    <property type="entry name" value="ATXN2-like"/>
</dbReference>
<evidence type="ECO:0000313" key="3">
    <source>
        <dbReference type="EMBL" id="PMD66017.1"/>
    </source>
</evidence>
<protein>
    <recommendedName>
        <fullName evidence="2">LsmAD domain-containing protein</fullName>
    </recommendedName>
</protein>
<dbReference type="GO" id="GO:0003729">
    <property type="term" value="F:mRNA binding"/>
    <property type="evidence" value="ECO:0007669"/>
    <property type="project" value="TreeGrafter"/>
</dbReference>
<dbReference type="GeneID" id="36578742"/>
<gene>
    <name evidence="3" type="ORF">K444DRAFT_160537</name>
</gene>
<dbReference type="Pfam" id="PF06741">
    <property type="entry name" value="LsmAD"/>
    <property type="match status" value="1"/>
</dbReference>
<dbReference type="GO" id="GO:0010494">
    <property type="term" value="C:cytoplasmic stress granule"/>
    <property type="evidence" value="ECO:0007669"/>
    <property type="project" value="TreeGrafter"/>
</dbReference>
<feature type="compositionally biased region" description="Low complexity" evidence="1">
    <location>
        <begin position="263"/>
        <end position="277"/>
    </location>
</feature>
<feature type="compositionally biased region" description="Low complexity" evidence="1">
    <location>
        <begin position="61"/>
        <end position="73"/>
    </location>
</feature>
<sequence length="718" mass="80249">MSGRGEKKGNTNDTGQDNDTKDQAQRNRLLVKSNSYKSTRVTFRSIKSAATTRPPWNGGTSPSPTSTKASAAKRSARILPRKLPIRGKLLTQEEFSCPQNTQQAPTLKAIPPSPYPKTEPRKPPIPPKAESDLTWGYDIRKASLAVRIDPDTSDDEQTVPQVAVPPSPNTINKPSLGVRVQPDSQGGAWDQFAENERLFGLKTDYDENIYTMLLNRNHPQYEQKAAVADRIAREIEPESPGHADGESNGEEDVPKSRSKMNHSRQLQQSTSQSSIKSVKWDPAVIACGLKKVDRKAIREFLETLKNLDSDEDQATKPTQASEEEAKEPHTGSNAIPGKGLNPRAPAFRERSSGESMEDSQQEPFFLGVTRRRARIGETQKNDKSELGPAAKIIQCWFCGYEMALDCPRCEASRTPPPPGAPPPPPPPPRTPAFREQDPIWIDTCRLPPTIIDQEVDDFHEFCRANNFIPLVPVSQNPIIPLTPTETKSSLNAPYIAFKPDPIPMTYTLPFYDMELTLPIVQTPKIQALEDASRVRLSRSGNVSKQSYRAMATQDLICLFEETSEPIEDGHREAKALAPAWGAQILENFVKKYPMTGQRKPKDAIFEQKENQKSDAQVEQTKCPKFEGKSGEGNPFKRAAEVQQKLEMLLFQQREKEAPLVPAHKIKATEIQQKLEIMLYKLKEQKALESFSKRVLQRANGRCSDKSSDIELKTSRNIS</sequence>
<feature type="domain" description="LsmAD" evidence="2">
    <location>
        <begin position="199"/>
        <end position="255"/>
    </location>
</feature>
<feature type="region of interest" description="Disordered" evidence="1">
    <location>
        <begin position="92"/>
        <end position="132"/>
    </location>
</feature>
<feature type="region of interest" description="Disordered" evidence="1">
    <location>
        <begin position="699"/>
        <end position="718"/>
    </location>
</feature>
<evidence type="ECO:0000256" key="1">
    <source>
        <dbReference type="SAM" id="MobiDB-lite"/>
    </source>
</evidence>
<dbReference type="InParanoid" id="A0A2J6TSM8"/>
<accession>A0A2J6TSM8</accession>
<dbReference type="EMBL" id="KZ613745">
    <property type="protein sequence ID" value="PMD66017.1"/>
    <property type="molecule type" value="Genomic_DNA"/>
</dbReference>
<name>A0A2J6TSM8_9HELO</name>
<keyword evidence="4" id="KW-1185">Reference proteome</keyword>
<dbReference type="InterPro" id="IPR009604">
    <property type="entry name" value="LsmAD_domain"/>
</dbReference>
<dbReference type="RefSeq" id="XP_024742921.1">
    <property type="nucleotide sequence ID" value="XM_024870660.1"/>
</dbReference>
<evidence type="ECO:0000259" key="2">
    <source>
        <dbReference type="SMART" id="SM01272"/>
    </source>
</evidence>
<dbReference type="OrthoDB" id="3526958at2759"/>
<feature type="region of interest" description="Disordered" evidence="1">
    <location>
        <begin position="236"/>
        <end position="277"/>
    </location>
</feature>
<feature type="compositionally biased region" description="Pro residues" evidence="1">
    <location>
        <begin position="414"/>
        <end position="430"/>
    </location>
</feature>